<comment type="caution">
    <text evidence="3">The sequence shown here is derived from an EMBL/GenBank/DDBJ whole genome shotgun (WGS) entry which is preliminary data.</text>
</comment>
<dbReference type="Proteomes" id="UP000176504">
    <property type="component" value="Unassembled WGS sequence"/>
</dbReference>
<dbReference type="EMBL" id="MEVI01000003">
    <property type="protein sequence ID" value="OGC55029.1"/>
    <property type="molecule type" value="Genomic_DNA"/>
</dbReference>
<keyword evidence="1" id="KW-1133">Transmembrane helix</keyword>
<dbReference type="PANTHER" id="PTHR35788:SF1">
    <property type="entry name" value="EXPORTED PROTEIN"/>
    <property type="match status" value="1"/>
</dbReference>
<dbReference type="Pfam" id="PF04294">
    <property type="entry name" value="VanW"/>
    <property type="match status" value="1"/>
</dbReference>
<feature type="transmembrane region" description="Helical" evidence="1">
    <location>
        <begin position="20"/>
        <end position="38"/>
    </location>
</feature>
<accession>A0A1F4VD18</accession>
<sequence length="584" mass="65636">MKRLWHQTHNFFRKKLAKPFAVVFFTVTFFFILYHFFYAQRIIPGVKIGNLKMGGKTSSQAYEALRKELSEKDLLLNFTYEGKEFDLTSSDIDLNYEVKETVEKLFNLGRTGSFIVDSKDKLAAFVKGIRLPPIYYYNDNKLGQFISSIEGTVNIQSEEPTFVLANNGELIITKASEGKKLEKEVLNSKILNSIDNFSSQSYKLPVKRVVPKNGEADLLLVKSEVERIIGSSPRVKFEDKVWTFSKQDILSMLSYKKEDGKVVVGTDKTALNKLSGDLSEEVDVEPRGEVFRTDGERVVEFRPKSDGRSMDKEQFKKDFSKALKSDVKEVVLLVNPSKAPSDTNKYGIYALLGEGVSYFSGSIPGRIKNLTLAAGRSSGVLVAPGDTYSFNKSVGEISYKTGYDQAYIIENGRTVLGEGGGVCQVSTTLFRAVLNAGLPIVKRTAHAYRVHYYEENSDVGLDATVFSPSVDFQFRNDTPGYLLVQADWDLDKVMLRFKIYGTPDGRTVELTKPVVTNVVAPPEAVYEDDPTLQKGKVVQVDWAAWGANVSFERTVKKGEEVLYKDTFVSRYQPWRAVYKKGTKE</sequence>
<protein>
    <recommendedName>
        <fullName evidence="2">YoaR-like putative peptidoglycan binding domain-containing protein</fullName>
    </recommendedName>
</protein>
<evidence type="ECO:0000313" key="3">
    <source>
        <dbReference type="EMBL" id="OGC55029.1"/>
    </source>
</evidence>
<gene>
    <name evidence="3" type="ORF">A3A78_03545</name>
</gene>
<dbReference type="InterPro" id="IPR038054">
    <property type="entry name" value="LD_TPept-like_central_sf"/>
</dbReference>
<organism evidence="3 4">
    <name type="scientific">candidate division WWE3 bacterium RIFCSPLOWO2_01_FULL_41_18</name>
    <dbReference type="NCBI Taxonomy" id="1802625"/>
    <lineage>
        <taxon>Bacteria</taxon>
        <taxon>Katanobacteria</taxon>
    </lineage>
</organism>
<dbReference type="InterPro" id="IPR007391">
    <property type="entry name" value="Vancomycin_resist_VanW"/>
</dbReference>
<keyword evidence="1" id="KW-0472">Membrane</keyword>
<feature type="domain" description="YoaR-like putative peptidoglycan binding" evidence="2">
    <location>
        <begin position="87"/>
        <end position="196"/>
    </location>
</feature>
<dbReference type="Gene3D" id="3.10.20.800">
    <property type="match status" value="1"/>
</dbReference>
<feature type="domain" description="YoaR-like putative peptidoglycan binding" evidence="2">
    <location>
        <begin position="253"/>
        <end position="328"/>
    </location>
</feature>
<evidence type="ECO:0000256" key="1">
    <source>
        <dbReference type="SAM" id="Phobius"/>
    </source>
</evidence>
<dbReference type="PANTHER" id="PTHR35788">
    <property type="entry name" value="EXPORTED PROTEIN-RELATED"/>
    <property type="match status" value="1"/>
</dbReference>
<name>A0A1F4VD18_UNCKA</name>
<evidence type="ECO:0000259" key="2">
    <source>
        <dbReference type="Pfam" id="PF12229"/>
    </source>
</evidence>
<dbReference type="InterPro" id="IPR052913">
    <property type="entry name" value="Glycopeptide_resist_protein"/>
</dbReference>
<evidence type="ECO:0000313" key="4">
    <source>
        <dbReference type="Proteomes" id="UP000176504"/>
    </source>
</evidence>
<keyword evidence="1" id="KW-0812">Transmembrane</keyword>
<proteinExistence type="predicted"/>
<dbReference type="Pfam" id="PF12229">
    <property type="entry name" value="PG_binding_4"/>
    <property type="match status" value="2"/>
</dbReference>
<dbReference type="AlphaFoldDB" id="A0A1F4VD18"/>
<dbReference type="InterPro" id="IPR022029">
    <property type="entry name" value="YoaR-like_PG-bd"/>
</dbReference>
<reference evidence="3 4" key="1">
    <citation type="journal article" date="2016" name="Nat. Commun.">
        <title>Thousands of microbial genomes shed light on interconnected biogeochemical processes in an aquifer system.</title>
        <authorList>
            <person name="Anantharaman K."/>
            <person name="Brown C.T."/>
            <person name="Hug L.A."/>
            <person name="Sharon I."/>
            <person name="Castelle C.J."/>
            <person name="Probst A.J."/>
            <person name="Thomas B.C."/>
            <person name="Singh A."/>
            <person name="Wilkins M.J."/>
            <person name="Karaoz U."/>
            <person name="Brodie E.L."/>
            <person name="Williams K.H."/>
            <person name="Hubbard S.S."/>
            <person name="Banfield J.F."/>
        </authorList>
    </citation>
    <scope>NUCLEOTIDE SEQUENCE [LARGE SCALE GENOMIC DNA]</scope>
</reference>